<keyword evidence="5" id="KW-0479">Metal-binding</keyword>
<evidence type="ECO:0000256" key="9">
    <source>
        <dbReference type="ARBA" id="ARBA00023136"/>
    </source>
</evidence>
<dbReference type="GO" id="GO:0015297">
    <property type="term" value="F:antiporter activity"/>
    <property type="evidence" value="ECO:0007669"/>
    <property type="project" value="InterPro"/>
</dbReference>
<feature type="transmembrane region" description="Helical" evidence="10">
    <location>
        <begin position="157"/>
        <end position="177"/>
    </location>
</feature>
<comment type="subcellular location">
    <subcellularLocation>
        <location evidence="2">Membrane</location>
        <topology evidence="2">Multi-pass membrane protein</topology>
    </subcellularLocation>
</comment>
<feature type="domain" description="EF-hand" evidence="12">
    <location>
        <begin position="693"/>
        <end position="728"/>
    </location>
</feature>
<dbReference type="Pfam" id="PF01554">
    <property type="entry name" value="MatE"/>
    <property type="match status" value="2"/>
</dbReference>
<dbReference type="GO" id="GO:0042910">
    <property type="term" value="F:xenobiotic transmembrane transporter activity"/>
    <property type="evidence" value="ECO:0007669"/>
    <property type="project" value="InterPro"/>
</dbReference>
<feature type="compositionally biased region" description="Polar residues" evidence="11">
    <location>
        <begin position="566"/>
        <end position="583"/>
    </location>
</feature>
<dbReference type="InterPro" id="IPR045069">
    <property type="entry name" value="MATE_euk"/>
</dbReference>
<keyword evidence="8 10" id="KW-1133">Transmembrane helix</keyword>
<feature type="domain" description="EF-hand" evidence="12">
    <location>
        <begin position="586"/>
        <end position="621"/>
    </location>
</feature>
<dbReference type="PROSITE" id="PS00018">
    <property type="entry name" value="EF_HAND_1"/>
    <property type="match status" value="3"/>
</dbReference>
<feature type="transmembrane region" description="Helical" evidence="10">
    <location>
        <begin position="257"/>
        <end position="279"/>
    </location>
</feature>
<feature type="compositionally biased region" description="Polar residues" evidence="11">
    <location>
        <begin position="38"/>
        <end position="57"/>
    </location>
</feature>
<keyword evidence="14" id="KW-1185">Reference proteome</keyword>
<comment type="caution">
    <text evidence="13">The sequence shown here is derived from an EMBL/GenBank/DDBJ whole genome shotgun (WGS) entry which is preliminary data.</text>
</comment>
<feature type="compositionally biased region" description="Low complexity" evidence="11">
    <location>
        <begin position="553"/>
        <end position="564"/>
    </location>
</feature>
<evidence type="ECO:0000256" key="3">
    <source>
        <dbReference type="ARBA" id="ARBA00010199"/>
    </source>
</evidence>
<dbReference type="CDD" id="cd13132">
    <property type="entry name" value="MATE_eukaryotic"/>
    <property type="match status" value="1"/>
</dbReference>
<dbReference type="Pfam" id="PF13499">
    <property type="entry name" value="EF-hand_7"/>
    <property type="match status" value="2"/>
</dbReference>
<feature type="transmembrane region" description="Helical" evidence="10">
    <location>
        <begin position="197"/>
        <end position="216"/>
    </location>
</feature>
<keyword evidence="6" id="KW-0677">Repeat</keyword>
<sequence>MTFSLRAIYEKVIFFLQMISSVQRVNSMTEEDHPVSSPLLSNYSDGSENKINGLNNDNDTDSERSGSSPIPEVVAEIKDLYTIAFPVIITGLLTYGKSAISMHFLGKLGKEVLAGGSLAIGIANITGYSVISGLATGMEGISSQACGARQWNLVGETLQCTVMILIMTCIPISILWLNTEPILVLFGQNPTISSIAATYLAFSIPDLVCQSLISPLKIFMRTQGVTHPLMYSAGLTLLLHAITSYVAIQILGLGIQGISLVGAFTNLNVILILVLYLRFSGACSQCWQGWSWQCFKHWKPILGQGVPSCVSVCLEWWWYELLVLFSGLLPNAADTVSAYGIIIQATALMYNFPNALGLAVSTKVGNALGANKPNKAKASSFTALLCACLTAIVAMSLMMTMSRFWGLLFTHDEAILSLLTTILPIVGLCELGNCPQTTICGMLNGSARPALGANINFISFYAVGLPFALLMCFVFRFGLLGLFSGLLVAQIVCATSMVTVLIRTDWKEQANRAKELIRGIRETNGETNGENNEEIDGAPSALWNMSFLKFQNSSSSGHSSQPKSAVPNSNNFKSNQTSNMGCNFQPRSEEMKWVFDRFDTNKDGKISLEEYKAAVRTMGWGIGGTEAVESFQVMDSDGDGSIDFKEFMEMFNVEERVKETEIKSAFQVFDLNGDGKISAEELSHVLKSLGESCSLNACKKMVMGVDGNGDGFIDLNEFMRMMMSGKKLT</sequence>
<evidence type="ECO:0000256" key="7">
    <source>
        <dbReference type="ARBA" id="ARBA00022837"/>
    </source>
</evidence>
<accession>A0AAN9M774</accession>
<keyword evidence="9 10" id="KW-0472">Membrane</keyword>
<keyword evidence="7" id="KW-0106">Calcium</keyword>
<feature type="region of interest" description="Disordered" evidence="11">
    <location>
        <begin position="30"/>
        <end position="68"/>
    </location>
</feature>
<organism evidence="13 14">
    <name type="scientific">Phaseolus coccineus</name>
    <name type="common">Scarlet runner bean</name>
    <name type="synonym">Phaseolus multiflorus</name>
    <dbReference type="NCBI Taxonomy" id="3886"/>
    <lineage>
        <taxon>Eukaryota</taxon>
        <taxon>Viridiplantae</taxon>
        <taxon>Streptophyta</taxon>
        <taxon>Embryophyta</taxon>
        <taxon>Tracheophyta</taxon>
        <taxon>Spermatophyta</taxon>
        <taxon>Magnoliopsida</taxon>
        <taxon>eudicotyledons</taxon>
        <taxon>Gunneridae</taxon>
        <taxon>Pentapetalae</taxon>
        <taxon>rosids</taxon>
        <taxon>fabids</taxon>
        <taxon>Fabales</taxon>
        <taxon>Fabaceae</taxon>
        <taxon>Papilionoideae</taxon>
        <taxon>50 kb inversion clade</taxon>
        <taxon>NPAAA clade</taxon>
        <taxon>indigoferoid/millettioid clade</taxon>
        <taxon>Phaseoleae</taxon>
        <taxon>Phaseolus</taxon>
    </lineage>
</organism>
<dbReference type="InterPro" id="IPR002048">
    <property type="entry name" value="EF_hand_dom"/>
</dbReference>
<dbReference type="Gene3D" id="1.10.238.10">
    <property type="entry name" value="EF-hand"/>
    <property type="match status" value="2"/>
</dbReference>
<evidence type="ECO:0000313" key="14">
    <source>
        <dbReference type="Proteomes" id="UP001374584"/>
    </source>
</evidence>
<feature type="transmembrane region" description="Helical" evidence="10">
    <location>
        <begin position="482"/>
        <end position="502"/>
    </location>
</feature>
<evidence type="ECO:0000256" key="11">
    <source>
        <dbReference type="SAM" id="MobiDB-lite"/>
    </source>
</evidence>
<evidence type="ECO:0000259" key="12">
    <source>
        <dbReference type="PROSITE" id="PS50222"/>
    </source>
</evidence>
<name>A0AAN9M774_PHACN</name>
<protein>
    <recommendedName>
        <fullName evidence="10">Protein DETOXIFICATION</fullName>
    </recommendedName>
    <alternativeName>
        <fullName evidence="10">Multidrug and toxic compound extrusion protein</fullName>
    </alternativeName>
</protein>
<feature type="transmembrane region" description="Helical" evidence="10">
    <location>
        <begin position="455"/>
        <end position="476"/>
    </location>
</feature>
<evidence type="ECO:0000256" key="10">
    <source>
        <dbReference type="RuleBase" id="RU004914"/>
    </source>
</evidence>
<dbReference type="InterPro" id="IPR018247">
    <property type="entry name" value="EF_Hand_1_Ca_BS"/>
</dbReference>
<feature type="transmembrane region" description="Helical" evidence="10">
    <location>
        <begin position="381"/>
        <end position="402"/>
    </location>
</feature>
<evidence type="ECO:0000256" key="1">
    <source>
        <dbReference type="ARBA" id="ARBA00003291"/>
    </source>
</evidence>
<dbReference type="PROSITE" id="PS50222">
    <property type="entry name" value="EF_HAND_2"/>
    <property type="match status" value="4"/>
</dbReference>
<feature type="region of interest" description="Disordered" evidence="11">
    <location>
        <begin position="553"/>
        <end position="583"/>
    </location>
</feature>
<keyword evidence="4 10" id="KW-0812">Transmembrane</keyword>
<dbReference type="NCBIfam" id="TIGR00797">
    <property type="entry name" value="matE"/>
    <property type="match status" value="1"/>
</dbReference>
<dbReference type="InterPro" id="IPR011992">
    <property type="entry name" value="EF-hand-dom_pair"/>
</dbReference>
<evidence type="ECO:0000256" key="4">
    <source>
        <dbReference type="ARBA" id="ARBA00022692"/>
    </source>
</evidence>
<feature type="domain" description="EF-hand" evidence="12">
    <location>
        <begin position="622"/>
        <end position="656"/>
    </location>
</feature>
<dbReference type="Proteomes" id="UP001374584">
    <property type="component" value="Unassembled WGS sequence"/>
</dbReference>
<comment type="similarity">
    <text evidence="3 10">Belongs to the multi antimicrobial extrusion (MATE) (TC 2.A.66.1) family.</text>
</comment>
<reference evidence="13 14" key="1">
    <citation type="submission" date="2024-01" db="EMBL/GenBank/DDBJ databases">
        <title>The genomes of 5 underutilized Papilionoideae crops provide insights into root nodulation and disease resistanc.</title>
        <authorList>
            <person name="Jiang F."/>
        </authorList>
    </citation>
    <scope>NUCLEOTIDE SEQUENCE [LARGE SCALE GENOMIC DNA]</scope>
    <source>
        <strain evidence="13">JINMINGXINNONG_FW02</strain>
        <tissue evidence="13">Leaves</tissue>
    </source>
</reference>
<feature type="transmembrane region" description="Helical" evidence="10">
    <location>
        <begin position="414"/>
        <end position="434"/>
    </location>
</feature>
<evidence type="ECO:0000256" key="2">
    <source>
        <dbReference type="ARBA" id="ARBA00004141"/>
    </source>
</evidence>
<dbReference type="PANTHER" id="PTHR11206">
    <property type="entry name" value="MULTIDRUG RESISTANCE PROTEIN"/>
    <property type="match status" value="1"/>
</dbReference>
<evidence type="ECO:0000313" key="13">
    <source>
        <dbReference type="EMBL" id="KAK7346552.1"/>
    </source>
</evidence>
<dbReference type="FunFam" id="1.10.238.10:FF:000089">
    <property type="entry name" value="calmodulin-like protein 3"/>
    <property type="match status" value="1"/>
</dbReference>
<feature type="transmembrane region" description="Helical" evidence="10">
    <location>
        <begin position="228"/>
        <end position="251"/>
    </location>
</feature>
<dbReference type="GO" id="GO:1990961">
    <property type="term" value="P:xenobiotic detoxification by transmembrane export across the plasma membrane"/>
    <property type="evidence" value="ECO:0007669"/>
    <property type="project" value="InterPro"/>
</dbReference>
<dbReference type="SUPFAM" id="SSF47473">
    <property type="entry name" value="EF-hand"/>
    <property type="match status" value="1"/>
</dbReference>
<dbReference type="GO" id="GO:0016020">
    <property type="term" value="C:membrane"/>
    <property type="evidence" value="ECO:0007669"/>
    <property type="project" value="UniProtKB-SubCell"/>
</dbReference>
<gene>
    <name evidence="13" type="ORF">VNO80_21073</name>
</gene>
<dbReference type="GO" id="GO:0005509">
    <property type="term" value="F:calcium ion binding"/>
    <property type="evidence" value="ECO:0007669"/>
    <property type="project" value="InterPro"/>
</dbReference>
<dbReference type="EMBL" id="JAYMYR010000008">
    <property type="protein sequence ID" value="KAK7346552.1"/>
    <property type="molecule type" value="Genomic_DNA"/>
</dbReference>
<feature type="transmembrane region" description="Helical" evidence="10">
    <location>
        <begin position="112"/>
        <end position="136"/>
    </location>
</feature>
<comment type="function">
    <text evidence="1">Potential calcium sensor.</text>
</comment>
<dbReference type="AlphaFoldDB" id="A0AAN9M774"/>
<dbReference type="GO" id="GO:0005737">
    <property type="term" value="C:cytoplasm"/>
    <property type="evidence" value="ECO:0007669"/>
    <property type="project" value="UniProtKB-ARBA"/>
</dbReference>
<evidence type="ECO:0000256" key="5">
    <source>
        <dbReference type="ARBA" id="ARBA00022723"/>
    </source>
</evidence>
<dbReference type="InterPro" id="IPR002528">
    <property type="entry name" value="MATE_fam"/>
</dbReference>
<evidence type="ECO:0000256" key="6">
    <source>
        <dbReference type="ARBA" id="ARBA00022737"/>
    </source>
</evidence>
<feature type="domain" description="EF-hand" evidence="12">
    <location>
        <begin position="657"/>
        <end position="692"/>
    </location>
</feature>
<dbReference type="SMART" id="SM00054">
    <property type="entry name" value="EFh"/>
    <property type="match status" value="4"/>
</dbReference>
<feature type="transmembrane region" description="Helical" evidence="10">
    <location>
        <begin position="80"/>
        <end position="100"/>
    </location>
</feature>
<dbReference type="CDD" id="cd00051">
    <property type="entry name" value="EFh"/>
    <property type="match status" value="2"/>
</dbReference>
<proteinExistence type="inferred from homology"/>
<evidence type="ECO:0000256" key="8">
    <source>
        <dbReference type="ARBA" id="ARBA00022989"/>
    </source>
</evidence>